<name>A0A0E0IMV9_ORYNI</name>
<dbReference type="STRING" id="4536.A0A0E0IMV9"/>
<dbReference type="OMA" id="VGFVCKI"/>
<sequence length="115" mass="11848">MAAHLPHSSASRSMLAAKSLSGVGFVCKIRTEEGGEIRRPDLPTMGDANENPAQQGDANESPARQGLPPRHLIIPYAIAGAMANRPIRLASQARLLGGGGGAAAQQPPTQHAIPA</sequence>
<organism evidence="2">
    <name type="scientific">Oryza nivara</name>
    <name type="common">Indian wild rice</name>
    <name type="synonym">Oryza sativa f. spontanea</name>
    <dbReference type="NCBI Taxonomy" id="4536"/>
    <lineage>
        <taxon>Eukaryota</taxon>
        <taxon>Viridiplantae</taxon>
        <taxon>Streptophyta</taxon>
        <taxon>Embryophyta</taxon>
        <taxon>Tracheophyta</taxon>
        <taxon>Spermatophyta</taxon>
        <taxon>Magnoliopsida</taxon>
        <taxon>Liliopsida</taxon>
        <taxon>Poales</taxon>
        <taxon>Poaceae</taxon>
        <taxon>BOP clade</taxon>
        <taxon>Oryzoideae</taxon>
        <taxon>Oryzeae</taxon>
        <taxon>Oryzinae</taxon>
        <taxon>Oryza</taxon>
    </lineage>
</organism>
<dbReference type="Proteomes" id="UP000006591">
    <property type="component" value="Chromosome 9"/>
</dbReference>
<reference evidence="2" key="1">
    <citation type="submission" date="2015-04" db="UniProtKB">
        <authorList>
            <consortium name="EnsemblPlants"/>
        </authorList>
    </citation>
    <scope>IDENTIFICATION</scope>
    <source>
        <strain evidence="2">SL10</strain>
    </source>
</reference>
<evidence type="ECO:0000313" key="2">
    <source>
        <dbReference type="EnsemblPlants" id="ONIVA09G18740.1"/>
    </source>
</evidence>
<dbReference type="AlphaFoldDB" id="A0A0E0IMV9"/>
<dbReference type="EnsemblPlants" id="ONIVA09G18740.1">
    <property type="protein sequence ID" value="ONIVA09G18740.1"/>
    <property type="gene ID" value="ONIVA09G18740"/>
</dbReference>
<feature type="region of interest" description="Disordered" evidence="1">
    <location>
        <begin position="96"/>
        <end position="115"/>
    </location>
</feature>
<accession>A0A0E0IMV9</accession>
<protein>
    <submittedName>
        <fullName evidence="2">Uncharacterized protein</fullName>
    </submittedName>
</protein>
<feature type="region of interest" description="Disordered" evidence="1">
    <location>
        <begin position="32"/>
        <end position="69"/>
    </location>
</feature>
<reference evidence="2" key="2">
    <citation type="submission" date="2018-04" db="EMBL/GenBank/DDBJ databases">
        <title>OnivRS2 (Oryza nivara Reference Sequence Version 2).</title>
        <authorList>
            <person name="Zhang J."/>
            <person name="Kudrna D."/>
            <person name="Lee S."/>
            <person name="Talag J."/>
            <person name="Rajasekar S."/>
            <person name="Welchert J."/>
            <person name="Hsing Y.-I."/>
            <person name="Wing R.A."/>
        </authorList>
    </citation>
    <scope>NUCLEOTIDE SEQUENCE [LARGE SCALE GENOMIC DNA]</scope>
    <source>
        <strain evidence="2">SL10</strain>
    </source>
</reference>
<dbReference type="Gramene" id="ONIVA09G18740.1">
    <property type="protein sequence ID" value="ONIVA09G18740.1"/>
    <property type="gene ID" value="ONIVA09G18740"/>
</dbReference>
<keyword evidence="3" id="KW-1185">Reference proteome</keyword>
<feature type="compositionally biased region" description="Basic and acidic residues" evidence="1">
    <location>
        <begin position="32"/>
        <end position="41"/>
    </location>
</feature>
<evidence type="ECO:0000256" key="1">
    <source>
        <dbReference type="SAM" id="MobiDB-lite"/>
    </source>
</evidence>
<evidence type="ECO:0000313" key="3">
    <source>
        <dbReference type="Proteomes" id="UP000006591"/>
    </source>
</evidence>
<proteinExistence type="predicted"/>
<dbReference type="HOGENOM" id="CLU_2112854_0_0_1"/>